<accession>A0A6J8CZ20</accession>
<keyword evidence="3" id="KW-1185">Reference proteome</keyword>
<evidence type="ECO:0000256" key="1">
    <source>
        <dbReference type="SAM" id="Coils"/>
    </source>
</evidence>
<dbReference type="AlphaFoldDB" id="A0A6J8CZ20"/>
<name>A0A6J8CZ20_MYTCO</name>
<dbReference type="EMBL" id="CACVKT020006176">
    <property type="protein sequence ID" value="CAC5400214.1"/>
    <property type="molecule type" value="Genomic_DNA"/>
</dbReference>
<sequence>MSSPSSSPVRIDSSEIHHAPVAAGLSSLQYQQNTETLSQPSIETLQQPITCKLAQSDIVEIALQLKEMIHGEIDYTIKATVNQYKSEIDRLAKENQKLRDDLDALEQYGRRDLIRVNGIPDGRIEETSTKTTELVTVMLKSIDNELAPGDVIRAHRIGRPYNPEDAVENRAKYVSKRPRQIIVKLQDHVVKKRILRFKKHIKEKRDLKYITRT</sequence>
<evidence type="ECO:0000313" key="3">
    <source>
        <dbReference type="Proteomes" id="UP000507470"/>
    </source>
</evidence>
<protein>
    <submittedName>
        <fullName evidence="2">Uncharacterized protein</fullName>
    </submittedName>
</protein>
<gene>
    <name evidence="2" type="ORF">MCOR_34410</name>
</gene>
<reference evidence="2 3" key="1">
    <citation type="submission" date="2020-06" db="EMBL/GenBank/DDBJ databases">
        <authorList>
            <person name="Li R."/>
            <person name="Bekaert M."/>
        </authorList>
    </citation>
    <scope>NUCLEOTIDE SEQUENCE [LARGE SCALE GENOMIC DNA]</scope>
    <source>
        <strain evidence="3">wild</strain>
    </source>
</reference>
<organism evidence="2 3">
    <name type="scientific">Mytilus coruscus</name>
    <name type="common">Sea mussel</name>
    <dbReference type="NCBI Taxonomy" id="42192"/>
    <lineage>
        <taxon>Eukaryota</taxon>
        <taxon>Metazoa</taxon>
        <taxon>Spiralia</taxon>
        <taxon>Lophotrochozoa</taxon>
        <taxon>Mollusca</taxon>
        <taxon>Bivalvia</taxon>
        <taxon>Autobranchia</taxon>
        <taxon>Pteriomorphia</taxon>
        <taxon>Mytilida</taxon>
        <taxon>Mytiloidea</taxon>
        <taxon>Mytilidae</taxon>
        <taxon>Mytilinae</taxon>
        <taxon>Mytilus</taxon>
    </lineage>
</organism>
<keyword evidence="1" id="KW-0175">Coiled coil</keyword>
<dbReference type="Proteomes" id="UP000507470">
    <property type="component" value="Unassembled WGS sequence"/>
</dbReference>
<feature type="coiled-coil region" evidence="1">
    <location>
        <begin position="81"/>
        <end position="108"/>
    </location>
</feature>
<dbReference type="Gene3D" id="3.30.70.1820">
    <property type="entry name" value="L1 transposable element, RRM domain"/>
    <property type="match status" value="1"/>
</dbReference>
<proteinExistence type="predicted"/>
<evidence type="ECO:0000313" key="2">
    <source>
        <dbReference type="EMBL" id="CAC5400214.1"/>
    </source>
</evidence>
<dbReference type="OrthoDB" id="10066957at2759"/>